<sequence length="354" mass="39227">MAHNPPRSRTAPRTSRAYSIASDSTYTPHATPPPPARRGAANGTRGIRAATVDTTEDTDIPTRDTQTRIPAHYSLPPTVPSSFHGDIGHTLDLILKFGLTLPTLRTHGLQAVLDTLSAPVKTCTNWPPLLRAVWAGSENSQTSRALIEEILFFATRVLMPEGIAENRNFMARLYERKKQLAIRLGLRYDMLREWEMDGSNHPLTVASLAPPVDGSIQVPAAPRVTSERARAFGRRALMPNVVATLIAAPPGGWTTHAVRERMKHHITALDSYLVLTDEQVAAWNDETVLGMCAQVVLQWQWLRENNRMLEEMETMGWEELEGSKEECEWILEEGRSKGGTGGGKVKVKDLEDGK</sequence>
<dbReference type="Proteomes" id="UP000799777">
    <property type="component" value="Unassembled WGS sequence"/>
</dbReference>
<feature type="region of interest" description="Disordered" evidence="1">
    <location>
        <begin position="1"/>
        <end position="63"/>
    </location>
</feature>
<evidence type="ECO:0000313" key="3">
    <source>
        <dbReference type="Proteomes" id="UP000799777"/>
    </source>
</evidence>
<evidence type="ECO:0000313" key="2">
    <source>
        <dbReference type="EMBL" id="KAF2025775.1"/>
    </source>
</evidence>
<protein>
    <submittedName>
        <fullName evidence="2">Uncharacterized protein</fullName>
    </submittedName>
</protein>
<accession>A0A9P4H280</accession>
<feature type="compositionally biased region" description="Low complexity" evidence="1">
    <location>
        <begin position="1"/>
        <end position="17"/>
    </location>
</feature>
<proteinExistence type="predicted"/>
<dbReference type="EMBL" id="ML978257">
    <property type="protein sequence ID" value="KAF2025775.1"/>
    <property type="molecule type" value="Genomic_DNA"/>
</dbReference>
<name>A0A9P4H280_9PLEO</name>
<organism evidence="2 3">
    <name type="scientific">Setomelanomma holmii</name>
    <dbReference type="NCBI Taxonomy" id="210430"/>
    <lineage>
        <taxon>Eukaryota</taxon>
        <taxon>Fungi</taxon>
        <taxon>Dikarya</taxon>
        <taxon>Ascomycota</taxon>
        <taxon>Pezizomycotina</taxon>
        <taxon>Dothideomycetes</taxon>
        <taxon>Pleosporomycetidae</taxon>
        <taxon>Pleosporales</taxon>
        <taxon>Pleosporineae</taxon>
        <taxon>Phaeosphaeriaceae</taxon>
        <taxon>Setomelanomma</taxon>
    </lineage>
</organism>
<feature type="region of interest" description="Disordered" evidence="1">
    <location>
        <begin position="335"/>
        <end position="354"/>
    </location>
</feature>
<dbReference type="OrthoDB" id="3790454at2759"/>
<feature type="compositionally biased region" description="Low complexity" evidence="1">
    <location>
        <begin position="37"/>
        <end position="51"/>
    </location>
</feature>
<dbReference type="AlphaFoldDB" id="A0A9P4H280"/>
<comment type="caution">
    <text evidence="2">The sequence shown here is derived from an EMBL/GenBank/DDBJ whole genome shotgun (WGS) entry which is preliminary data.</text>
</comment>
<gene>
    <name evidence="2" type="ORF">EK21DRAFT_103701</name>
</gene>
<evidence type="ECO:0000256" key="1">
    <source>
        <dbReference type="SAM" id="MobiDB-lite"/>
    </source>
</evidence>
<reference evidence="2" key="1">
    <citation type="journal article" date="2020" name="Stud. Mycol.">
        <title>101 Dothideomycetes genomes: a test case for predicting lifestyles and emergence of pathogens.</title>
        <authorList>
            <person name="Haridas S."/>
            <person name="Albert R."/>
            <person name="Binder M."/>
            <person name="Bloem J."/>
            <person name="Labutti K."/>
            <person name="Salamov A."/>
            <person name="Andreopoulos B."/>
            <person name="Baker S."/>
            <person name="Barry K."/>
            <person name="Bills G."/>
            <person name="Bluhm B."/>
            <person name="Cannon C."/>
            <person name="Castanera R."/>
            <person name="Culley D."/>
            <person name="Daum C."/>
            <person name="Ezra D."/>
            <person name="Gonzalez J."/>
            <person name="Henrissat B."/>
            <person name="Kuo A."/>
            <person name="Liang C."/>
            <person name="Lipzen A."/>
            <person name="Lutzoni F."/>
            <person name="Magnuson J."/>
            <person name="Mondo S."/>
            <person name="Nolan M."/>
            <person name="Ohm R."/>
            <person name="Pangilinan J."/>
            <person name="Park H.-J."/>
            <person name="Ramirez L."/>
            <person name="Alfaro M."/>
            <person name="Sun H."/>
            <person name="Tritt A."/>
            <person name="Yoshinaga Y."/>
            <person name="Zwiers L.-H."/>
            <person name="Turgeon B."/>
            <person name="Goodwin S."/>
            <person name="Spatafora J."/>
            <person name="Crous P."/>
            <person name="Grigoriev I."/>
        </authorList>
    </citation>
    <scope>NUCLEOTIDE SEQUENCE</scope>
    <source>
        <strain evidence="2">CBS 110217</strain>
    </source>
</reference>
<keyword evidence="3" id="KW-1185">Reference proteome</keyword>